<dbReference type="Gene3D" id="3.40.1410.10">
    <property type="entry name" value="Chorismate lyase-like"/>
    <property type="match status" value="1"/>
</dbReference>
<accession>A0A086XT64</accession>
<dbReference type="OrthoDB" id="9808698at2"/>
<dbReference type="SUPFAM" id="SSF46785">
    <property type="entry name" value="Winged helix' DNA-binding domain"/>
    <property type="match status" value="1"/>
</dbReference>
<dbReference type="AlphaFoldDB" id="A0A086XT64"/>
<dbReference type="STRING" id="1105367.CG50_06040"/>
<evidence type="ECO:0000313" key="6">
    <source>
        <dbReference type="Proteomes" id="UP000028824"/>
    </source>
</evidence>
<organism evidence="5 6">
    <name type="scientific">Paenirhodobacter enshiensis</name>
    <dbReference type="NCBI Taxonomy" id="1105367"/>
    <lineage>
        <taxon>Bacteria</taxon>
        <taxon>Pseudomonadati</taxon>
        <taxon>Pseudomonadota</taxon>
        <taxon>Alphaproteobacteria</taxon>
        <taxon>Rhodobacterales</taxon>
        <taxon>Rhodobacter group</taxon>
        <taxon>Paenirhodobacter</taxon>
    </lineage>
</organism>
<feature type="domain" description="HTH gntR-type" evidence="4">
    <location>
        <begin position="5"/>
        <end position="73"/>
    </location>
</feature>
<dbReference type="GO" id="GO:0045892">
    <property type="term" value="P:negative regulation of DNA-templated transcription"/>
    <property type="evidence" value="ECO:0007669"/>
    <property type="project" value="TreeGrafter"/>
</dbReference>
<dbReference type="PROSITE" id="PS50949">
    <property type="entry name" value="HTH_GNTR"/>
    <property type="match status" value="1"/>
</dbReference>
<dbReference type="InterPro" id="IPR050679">
    <property type="entry name" value="Bact_HTH_transcr_reg"/>
</dbReference>
<name>A0A086XT64_9RHOB</name>
<gene>
    <name evidence="5" type="ORF">CG50_06040</name>
</gene>
<evidence type="ECO:0000256" key="2">
    <source>
        <dbReference type="ARBA" id="ARBA00023125"/>
    </source>
</evidence>
<reference evidence="5 6" key="1">
    <citation type="submission" date="2014-03" db="EMBL/GenBank/DDBJ databases">
        <title>Genome of Paenirhodobacter enshiensis DW2-9.</title>
        <authorList>
            <person name="Wang D."/>
            <person name="Wang G."/>
        </authorList>
    </citation>
    <scope>NUCLEOTIDE SEQUENCE [LARGE SCALE GENOMIC DNA]</scope>
    <source>
        <strain evidence="5 6">DW2-9</strain>
    </source>
</reference>
<evidence type="ECO:0000256" key="3">
    <source>
        <dbReference type="ARBA" id="ARBA00023163"/>
    </source>
</evidence>
<dbReference type="PANTHER" id="PTHR44846">
    <property type="entry name" value="MANNOSYL-D-GLYCERATE TRANSPORT/METABOLISM SYSTEM REPRESSOR MNGR-RELATED"/>
    <property type="match status" value="1"/>
</dbReference>
<comment type="caution">
    <text evidence="5">The sequence shown here is derived from an EMBL/GenBank/DDBJ whole genome shotgun (WGS) entry which is preliminary data.</text>
</comment>
<dbReference type="PANTHER" id="PTHR44846:SF1">
    <property type="entry name" value="MANNOSYL-D-GLYCERATE TRANSPORT_METABOLISM SYSTEM REPRESSOR MNGR-RELATED"/>
    <property type="match status" value="1"/>
</dbReference>
<dbReference type="InterPro" id="IPR036390">
    <property type="entry name" value="WH_DNA-bd_sf"/>
</dbReference>
<dbReference type="eggNOG" id="COG2188">
    <property type="taxonomic scope" value="Bacteria"/>
</dbReference>
<dbReference type="CDD" id="cd07377">
    <property type="entry name" value="WHTH_GntR"/>
    <property type="match status" value="1"/>
</dbReference>
<dbReference type="GO" id="GO:0003677">
    <property type="term" value="F:DNA binding"/>
    <property type="evidence" value="ECO:0007669"/>
    <property type="project" value="UniProtKB-KW"/>
</dbReference>
<dbReference type="SUPFAM" id="SSF64288">
    <property type="entry name" value="Chorismate lyase-like"/>
    <property type="match status" value="1"/>
</dbReference>
<evidence type="ECO:0000256" key="1">
    <source>
        <dbReference type="ARBA" id="ARBA00023015"/>
    </source>
</evidence>
<dbReference type="EMBL" id="JFZB01000026">
    <property type="protein sequence ID" value="KFI25214.1"/>
    <property type="molecule type" value="Genomic_DNA"/>
</dbReference>
<dbReference type="Proteomes" id="UP000028824">
    <property type="component" value="Unassembled WGS sequence"/>
</dbReference>
<protein>
    <recommendedName>
        <fullName evidence="4">HTH gntR-type domain-containing protein</fullName>
    </recommendedName>
</protein>
<dbReference type="Pfam" id="PF00392">
    <property type="entry name" value="GntR"/>
    <property type="match status" value="1"/>
</dbReference>
<dbReference type="RefSeq" id="WP_036638684.1">
    <property type="nucleotide sequence ID" value="NZ_JFZB01000026.1"/>
</dbReference>
<sequence>MSQRVPRYETLSLDLAHQIAAGRLPVGATLPPERQMAHDLGVSRSTVREALRRLEMRGLISRRQGAGTVVLRTAGSTYTMQLHSLETFSLYDLDETRLEILGLSAAEPEDVARLGLAQDGLARDGEWFRCEMLRRHIATGRPAAYTHAFLRAEFRPIFDDPQIGAEPFYRIIRRMFGTDVRDATVEFFAATAPAGARRYFAPDLPATEVVPAIRLIRSFFEAGGRLCQRSETWHCGPSGAFRTEIRLPD</sequence>
<keyword evidence="2" id="KW-0238">DNA-binding</keyword>
<evidence type="ECO:0000259" key="4">
    <source>
        <dbReference type="PROSITE" id="PS50949"/>
    </source>
</evidence>
<dbReference type="PRINTS" id="PR00035">
    <property type="entry name" value="HTHGNTR"/>
</dbReference>
<keyword evidence="3" id="KW-0804">Transcription</keyword>
<dbReference type="Gene3D" id="1.10.10.10">
    <property type="entry name" value="Winged helix-like DNA-binding domain superfamily/Winged helix DNA-binding domain"/>
    <property type="match status" value="1"/>
</dbReference>
<proteinExistence type="predicted"/>
<dbReference type="SMART" id="SM00345">
    <property type="entry name" value="HTH_GNTR"/>
    <property type="match status" value="1"/>
</dbReference>
<dbReference type="InterPro" id="IPR028978">
    <property type="entry name" value="Chorismate_lyase_/UTRA_dom_sf"/>
</dbReference>
<dbReference type="GO" id="GO:0003700">
    <property type="term" value="F:DNA-binding transcription factor activity"/>
    <property type="evidence" value="ECO:0007669"/>
    <property type="project" value="InterPro"/>
</dbReference>
<keyword evidence="1" id="KW-0805">Transcription regulation</keyword>
<dbReference type="InterPro" id="IPR036388">
    <property type="entry name" value="WH-like_DNA-bd_sf"/>
</dbReference>
<dbReference type="InterPro" id="IPR000524">
    <property type="entry name" value="Tscrpt_reg_HTH_GntR"/>
</dbReference>
<keyword evidence="6" id="KW-1185">Reference proteome</keyword>
<evidence type="ECO:0000313" key="5">
    <source>
        <dbReference type="EMBL" id="KFI25214.1"/>
    </source>
</evidence>